<evidence type="ECO:0000313" key="2">
    <source>
        <dbReference type="EMBL" id="CAB4645821.1"/>
    </source>
</evidence>
<dbReference type="EMBL" id="CAEZXU010000013">
    <property type="protein sequence ID" value="CAB4693317.1"/>
    <property type="molecule type" value="Genomic_DNA"/>
</dbReference>
<gene>
    <name evidence="2" type="ORF">UFOPK2252_00018</name>
    <name evidence="3" type="ORF">UFOPK2592_00336</name>
    <name evidence="4" type="ORF">UFOPK3935_00613</name>
</gene>
<feature type="transmembrane region" description="Helical" evidence="1">
    <location>
        <begin position="27"/>
        <end position="45"/>
    </location>
</feature>
<dbReference type="EMBL" id="CAEZWN010000001">
    <property type="protein sequence ID" value="CAB4645821.1"/>
    <property type="molecule type" value="Genomic_DNA"/>
</dbReference>
<feature type="transmembrane region" description="Helical" evidence="1">
    <location>
        <begin position="111"/>
        <end position="133"/>
    </location>
</feature>
<evidence type="ECO:0000256" key="1">
    <source>
        <dbReference type="SAM" id="Phobius"/>
    </source>
</evidence>
<reference evidence="2" key="1">
    <citation type="submission" date="2020-05" db="EMBL/GenBank/DDBJ databases">
        <authorList>
            <person name="Chiriac C."/>
            <person name="Salcher M."/>
            <person name="Ghai R."/>
            <person name="Kavagutti S V."/>
        </authorList>
    </citation>
    <scope>NUCLEOTIDE SEQUENCE</scope>
</reference>
<organism evidence="2">
    <name type="scientific">freshwater metagenome</name>
    <dbReference type="NCBI Taxonomy" id="449393"/>
    <lineage>
        <taxon>unclassified sequences</taxon>
        <taxon>metagenomes</taxon>
        <taxon>ecological metagenomes</taxon>
    </lineage>
</organism>
<evidence type="ECO:0000313" key="4">
    <source>
        <dbReference type="EMBL" id="CAB4979177.1"/>
    </source>
</evidence>
<proteinExistence type="predicted"/>
<dbReference type="EMBL" id="CAFBOH010000065">
    <property type="protein sequence ID" value="CAB4979177.1"/>
    <property type="molecule type" value="Genomic_DNA"/>
</dbReference>
<keyword evidence="1" id="KW-0472">Membrane</keyword>
<name>A0A6J6K7J1_9ZZZZ</name>
<evidence type="ECO:0000313" key="3">
    <source>
        <dbReference type="EMBL" id="CAB4693317.1"/>
    </source>
</evidence>
<feature type="transmembrane region" description="Helical" evidence="1">
    <location>
        <begin position="51"/>
        <end position="68"/>
    </location>
</feature>
<dbReference type="AlphaFoldDB" id="A0A6J6K7J1"/>
<keyword evidence="1" id="KW-1133">Transmembrane helix</keyword>
<accession>A0A6J6K7J1</accession>
<sequence length="134" mass="14691">MSKDLNSTNYIPGTCNIGKQEIRQRQVVALIGAVLTVVVGIGLLSNEDPNPPRFFIFFPALVFAIGFVQSRKKFCLAYGFAGTFNFGRLGKASRVASIEDRKADRKTAINIFMQSAALAFGITVVYTTLAFIFN</sequence>
<protein>
    <submittedName>
        <fullName evidence="2">Unannotated protein</fullName>
    </submittedName>
</protein>
<keyword evidence="1" id="KW-0812">Transmembrane</keyword>